<name>A0A4U8Q9Z5_9FIRM</name>
<evidence type="ECO:0000256" key="6">
    <source>
        <dbReference type="ARBA" id="ARBA00023136"/>
    </source>
</evidence>
<comment type="subcellular location">
    <subcellularLocation>
        <location evidence="1">Cell membrane</location>
        <topology evidence="1">Multi-pass membrane protein</topology>
    </subcellularLocation>
</comment>
<evidence type="ECO:0000313" key="9">
    <source>
        <dbReference type="EMBL" id="TLD01845.1"/>
    </source>
</evidence>
<feature type="transmembrane region" description="Helical" evidence="7">
    <location>
        <begin position="338"/>
        <end position="358"/>
    </location>
</feature>
<dbReference type="Pfam" id="PF03773">
    <property type="entry name" value="ArsP_1"/>
    <property type="match status" value="1"/>
</dbReference>
<evidence type="ECO:0000256" key="1">
    <source>
        <dbReference type="ARBA" id="ARBA00004651"/>
    </source>
</evidence>
<feature type="transmembrane region" description="Helical" evidence="7">
    <location>
        <begin position="270"/>
        <end position="296"/>
    </location>
</feature>
<dbReference type="Pfam" id="PF02492">
    <property type="entry name" value="cobW"/>
    <property type="match status" value="1"/>
</dbReference>
<dbReference type="PANTHER" id="PTHR34184">
    <property type="entry name" value="UPF0718 PROTEIN YCGR"/>
    <property type="match status" value="1"/>
</dbReference>
<dbReference type="InterPro" id="IPR027417">
    <property type="entry name" value="P-loop_NTPase"/>
</dbReference>
<dbReference type="GO" id="GO:0005886">
    <property type="term" value="C:plasma membrane"/>
    <property type="evidence" value="ECO:0007669"/>
    <property type="project" value="UniProtKB-SubCell"/>
</dbReference>
<evidence type="ECO:0000313" key="10">
    <source>
        <dbReference type="Proteomes" id="UP000306509"/>
    </source>
</evidence>
<gene>
    <name evidence="9" type="ORF">DSM106044_01211</name>
</gene>
<feature type="transmembrane region" description="Helical" evidence="7">
    <location>
        <begin position="198"/>
        <end position="215"/>
    </location>
</feature>
<feature type="transmembrane region" description="Helical" evidence="7">
    <location>
        <begin position="462"/>
        <end position="482"/>
    </location>
</feature>
<feature type="transmembrane region" description="Helical" evidence="7">
    <location>
        <begin position="438"/>
        <end position="456"/>
    </location>
</feature>
<feature type="transmembrane region" description="Helical" evidence="7">
    <location>
        <begin position="411"/>
        <end position="431"/>
    </location>
</feature>
<keyword evidence="10" id="KW-1185">Reference proteome</keyword>
<dbReference type="InterPro" id="IPR052923">
    <property type="entry name" value="UPF0718"/>
</dbReference>
<proteinExistence type="inferred from homology"/>
<evidence type="ECO:0000259" key="8">
    <source>
        <dbReference type="Pfam" id="PF02492"/>
    </source>
</evidence>
<evidence type="ECO:0000256" key="7">
    <source>
        <dbReference type="SAM" id="Phobius"/>
    </source>
</evidence>
<evidence type="ECO:0000256" key="5">
    <source>
        <dbReference type="ARBA" id="ARBA00022989"/>
    </source>
</evidence>
<feature type="domain" description="CobW/HypB/UreG nucleotide-binding" evidence="8">
    <location>
        <begin position="69"/>
        <end position="176"/>
    </location>
</feature>
<dbReference type="STRING" id="180332.GCA_000797495_04346"/>
<evidence type="ECO:0000256" key="3">
    <source>
        <dbReference type="ARBA" id="ARBA00022475"/>
    </source>
</evidence>
<dbReference type="AlphaFoldDB" id="A0A4U8Q9Z5"/>
<evidence type="ECO:0000256" key="4">
    <source>
        <dbReference type="ARBA" id="ARBA00022692"/>
    </source>
</evidence>
<accession>A0A4U8Q9Z5</accession>
<keyword evidence="6 7" id="KW-0472">Membrane</keyword>
<reference evidence="9 10" key="1">
    <citation type="journal article" date="2019" name="Anaerobe">
        <title>Detection of Robinsoniella peoriensis in multiple bone samples of a trauma patient.</title>
        <authorList>
            <person name="Schrottner P."/>
            <person name="Hartwich K."/>
            <person name="Bunk B."/>
            <person name="Schober I."/>
            <person name="Helbig S."/>
            <person name="Rudolph W.W."/>
            <person name="Gunzer F."/>
        </authorList>
    </citation>
    <scope>NUCLEOTIDE SEQUENCE [LARGE SCALE GENOMIC DNA]</scope>
    <source>
        <strain evidence="9 10">DSM 106044</strain>
    </source>
</reference>
<comment type="caution">
    <text evidence="9">The sequence shown here is derived from an EMBL/GenBank/DDBJ whole genome shotgun (WGS) entry which is preliminary data.</text>
</comment>
<feature type="transmembrane region" description="Helical" evidence="7">
    <location>
        <begin position="308"/>
        <end position="331"/>
    </location>
</feature>
<comment type="similarity">
    <text evidence="2">Belongs to the UPF0718 family.</text>
</comment>
<keyword evidence="5 7" id="KW-1133">Transmembrane helix</keyword>
<dbReference type="PANTHER" id="PTHR34184:SF4">
    <property type="entry name" value="UPF0718 PROTEIN YCGR"/>
    <property type="match status" value="1"/>
</dbReference>
<protein>
    <submittedName>
        <fullName evidence="9">Putative permease</fullName>
    </submittedName>
</protein>
<organism evidence="9 10">
    <name type="scientific">Robinsoniella peoriensis</name>
    <dbReference type="NCBI Taxonomy" id="180332"/>
    <lineage>
        <taxon>Bacteria</taxon>
        <taxon>Bacillati</taxon>
        <taxon>Bacillota</taxon>
        <taxon>Clostridia</taxon>
        <taxon>Lachnospirales</taxon>
        <taxon>Lachnospiraceae</taxon>
        <taxon>Robinsoniella</taxon>
    </lineage>
</organism>
<dbReference type="Gene3D" id="3.40.50.300">
    <property type="entry name" value="P-loop containing nucleotide triphosphate hydrolases"/>
    <property type="match status" value="1"/>
</dbReference>
<dbReference type="Proteomes" id="UP000306509">
    <property type="component" value="Unassembled WGS sequence"/>
</dbReference>
<feature type="transmembrane region" description="Helical" evidence="7">
    <location>
        <begin position="502"/>
        <end position="522"/>
    </location>
</feature>
<evidence type="ECO:0000256" key="2">
    <source>
        <dbReference type="ARBA" id="ARBA00006386"/>
    </source>
</evidence>
<dbReference type="EMBL" id="QGQD01000025">
    <property type="protein sequence ID" value="TLD01845.1"/>
    <property type="molecule type" value="Genomic_DNA"/>
</dbReference>
<sequence>MIPVYVVTGFLYAGKTSFLNAMLNRDDRSDIQTLLLQFESGEEKFHGSSDYCTSRCFSKKELEGQPDAIIKTIYKCVKNQTPDEIWIEWNGVTSFSLLQEFFLSPLLRNCRIQKVIHIADAPGLEETLGRTGNSLPEQIANSDAVILRTAQTSYGKAVYQRMRHMIKKINPGVPIFKLKDTYPENLYKRVLEKKPSPLYSFFRSLLFLAAAYFLTKPVLDQLSLSTNTIINVFLGIILQAIPFLLLGVLLSSLLQIFVPGDWIEKRFPKTLAGGMLLALVGGFCLPVCDCASIPIFRSLVRKGVPLPAAVTFMLAAPVINPVAILSTYYAFGGDLAVVAGRVGMGSFAAVVIGLSFAACPSKGQVLPTGRFDGVMCSCGCYPGTSSESGLRTKMEWFIRHAQVEFFDVGKYLIIGSFVASVFQGFGTDLFINAQNKAGNAVSAMIMMAMAFVLSLCSSSDAIVARSFSAQFSMMAIMGFLIFGPMMDIKNMLMLSAGFSKRFIIRLLVTSFFVCFAVVFLFYQLGGI</sequence>
<dbReference type="InterPro" id="IPR005524">
    <property type="entry name" value="DUF318"/>
</dbReference>
<keyword evidence="3" id="KW-1003">Cell membrane</keyword>
<feature type="transmembrane region" description="Helical" evidence="7">
    <location>
        <begin position="235"/>
        <end position="258"/>
    </location>
</feature>
<keyword evidence="4 7" id="KW-0812">Transmembrane</keyword>
<dbReference type="InterPro" id="IPR003495">
    <property type="entry name" value="CobW/HypB/UreG_nucleotide-bd"/>
</dbReference>